<sequence>MAAFALKTVFAAAAFFAAVAGHDQCGKRVAALPSGAAVLQLFTHDDCVTESLLDHQTIMQLPGGLKDKCACAEVDAAIGHKISSILFEKGFQPEAVFYLLQGMDCAGDEIGYGPYPAHGMGGLATAMLHMDQVLGYARIMSVEICSSPEIRKKKLREVKAKEAAEAVAKGYGSIWDKFGDDL</sequence>
<evidence type="ECO:0000313" key="1">
    <source>
        <dbReference type="EMBL" id="KAH7904654.1"/>
    </source>
</evidence>
<keyword evidence="2" id="KW-1185">Reference proteome</keyword>
<dbReference type="Proteomes" id="UP000790377">
    <property type="component" value="Unassembled WGS sequence"/>
</dbReference>
<accession>A0ACB7ZVD3</accession>
<evidence type="ECO:0000313" key="2">
    <source>
        <dbReference type="Proteomes" id="UP000790377"/>
    </source>
</evidence>
<organism evidence="1 2">
    <name type="scientific">Hygrophoropsis aurantiaca</name>
    <dbReference type="NCBI Taxonomy" id="72124"/>
    <lineage>
        <taxon>Eukaryota</taxon>
        <taxon>Fungi</taxon>
        <taxon>Dikarya</taxon>
        <taxon>Basidiomycota</taxon>
        <taxon>Agaricomycotina</taxon>
        <taxon>Agaricomycetes</taxon>
        <taxon>Agaricomycetidae</taxon>
        <taxon>Boletales</taxon>
        <taxon>Coniophorineae</taxon>
        <taxon>Hygrophoropsidaceae</taxon>
        <taxon>Hygrophoropsis</taxon>
    </lineage>
</organism>
<feature type="non-terminal residue" evidence="1">
    <location>
        <position position="182"/>
    </location>
</feature>
<proteinExistence type="predicted"/>
<name>A0ACB7ZVD3_9AGAM</name>
<gene>
    <name evidence="1" type="ORF">BJ138DRAFT_1166180</name>
</gene>
<comment type="caution">
    <text evidence="1">The sequence shown here is derived from an EMBL/GenBank/DDBJ whole genome shotgun (WGS) entry which is preliminary data.</text>
</comment>
<protein>
    <submittedName>
        <fullName evidence="1">Uncharacterized protein</fullName>
    </submittedName>
</protein>
<dbReference type="EMBL" id="MU268400">
    <property type="protein sequence ID" value="KAH7904654.1"/>
    <property type="molecule type" value="Genomic_DNA"/>
</dbReference>
<reference evidence="1" key="1">
    <citation type="journal article" date="2021" name="New Phytol.">
        <title>Evolutionary innovations through gain and loss of genes in the ectomycorrhizal Boletales.</title>
        <authorList>
            <person name="Wu G."/>
            <person name="Miyauchi S."/>
            <person name="Morin E."/>
            <person name="Kuo A."/>
            <person name="Drula E."/>
            <person name="Varga T."/>
            <person name="Kohler A."/>
            <person name="Feng B."/>
            <person name="Cao Y."/>
            <person name="Lipzen A."/>
            <person name="Daum C."/>
            <person name="Hundley H."/>
            <person name="Pangilinan J."/>
            <person name="Johnson J."/>
            <person name="Barry K."/>
            <person name="LaButti K."/>
            <person name="Ng V."/>
            <person name="Ahrendt S."/>
            <person name="Min B."/>
            <person name="Choi I.G."/>
            <person name="Park H."/>
            <person name="Plett J.M."/>
            <person name="Magnuson J."/>
            <person name="Spatafora J.W."/>
            <person name="Nagy L.G."/>
            <person name="Henrissat B."/>
            <person name="Grigoriev I.V."/>
            <person name="Yang Z.L."/>
            <person name="Xu J."/>
            <person name="Martin F.M."/>
        </authorList>
    </citation>
    <scope>NUCLEOTIDE SEQUENCE</scope>
    <source>
        <strain evidence="1">ATCC 28755</strain>
    </source>
</reference>